<proteinExistence type="inferred from homology"/>
<evidence type="ECO:0000256" key="1">
    <source>
        <dbReference type="ARBA" id="ARBA00010641"/>
    </source>
</evidence>
<dbReference type="Pfam" id="PF04542">
    <property type="entry name" value="Sigma70_r2"/>
    <property type="match status" value="1"/>
</dbReference>
<dbReference type="Proteomes" id="UP000184428">
    <property type="component" value="Unassembled WGS sequence"/>
</dbReference>
<protein>
    <recommendedName>
        <fullName evidence="6">RNA polymerase sigma factor</fullName>
    </recommendedName>
</protein>
<dbReference type="InterPro" id="IPR014284">
    <property type="entry name" value="RNA_pol_sigma-70_dom"/>
</dbReference>
<dbReference type="InterPro" id="IPR039425">
    <property type="entry name" value="RNA_pol_sigma-70-like"/>
</dbReference>
<dbReference type="InterPro" id="IPR000838">
    <property type="entry name" value="RNA_pol_sigma70_ECF_CS"/>
</dbReference>
<evidence type="ECO:0000256" key="3">
    <source>
        <dbReference type="ARBA" id="ARBA00023082"/>
    </source>
</evidence>
<keyword evidence="3 6" id="KW-0731">Sigma factor</keyword>
<evidence type="ECO:0000256" key="5">
    <source>
        <dbReference type="ARBA" id="ARBA00023163"/>
    </source>
</evidence>
<dbReference type="GO" id="GO:0003677">
    <property type="term" value="F:DNA binding"/>
    <property type="evidence" value="ECO:0007669"/>
    <property type="project" value="UniProtKB-KW"/>
</dbReference>
<keyword evidence="2 6" id="KW-0805">Transcription regulation</keyword>
<evidence type="ECO:0000256" key="2">
    <source>
        <dbReference type="ARBA" id="ARBA00023015"/>
    </source>
</evidence>
<accession>A0A1M7U6D9</accession>
<dbReference type="RefSeq" id="WP_083606315.1">
    <property type="nucleotide sequence ID" value="NZ_FRDM01000012.1"/>
</dbReference>
<reference evidence="8 9" key="1">
    <citation type="submission" date="2016-12" db="EMBL/GenBank/DDBJ databases">
        <authorList>
            <person name="Song W.-J."/>
            <person name="Kurnit D.M."/>
        </authorList>
    </citation>
    <scope>NUCLEOTIDE SEQUENCE [LARGE SCALE GENOMIC DNA]</scope>
    <source>
        <strain evidence="8 9">DSM 43162</strain>
    </source>
</reference>
<dbReference type="InterPro" id="IPR007627">
    <property type="entry name" value="RNA_pol_sigma70_r2"/>
</dbReference>
<comment type="similarity">
    <text evidence="1 6">Belongs to the sigma-70 factor family. ECF subfamily.</text>
</comment>
<organism evidence="8 9">
    <name type="scientific">Geodermatophilus obscurus</name>
    <dbReference type="NCBI Taxonomy" id="1861"/>
    <lineage>
        <taxon>Bacteria</taxon>
        <taxon>Bacillati</taxon>
        <taxon>Actinomycetota</taxon>
        <taxon>Actinomycetes</taxon>
        <taxon>Geodermatophilales</taxon>
        <taxon>Geodermatophilaceae</taxon>
        <taxon>Geodermatophilus</taxon>
    </lineage>
</organism>
<dbReference type="AlphaFoldDB" id="A0A1M7U6D9"/>
<dbReference type="GO" id="GO:0016987">
    <property type="term" value="F:sigma factor activity"/>
    <property type="evidence" value="ECO:0007669"/>
    <property type="project" value="UniProtKB-KW"/>
</dbReference>
<evidence type="ECO:0000256" key="4">
    <source>
        <dbReference type="ARBA" id="ARBA00023125"/>
    </source>
</evidence>
<dbReference type="SUPFAM" id="SSF88659">
    <property type="entry name" value="Sigma3 and sigma4 domains of RNA polymerase sigma factors"/>
    <property type="match status" value="1"/>
</dbReference>
<evidence type="ECO:0000313" key="9">
    <source>
        <dbReference type="Proteomes" id="UP000184428"/>
    </source>
</evidence>
<keyword evidence="4 6" id="KW-0238">DNA-binding</keyword>
<dbReference type="NCBIfam" id="TIGR02937">
    <property type="entry name" value="sigma70-ECF"/>
    <property type="match status" value="1"/>
</dbReference>
<evidence type="ECO:0000259" key="7">
    <source>
        <dbReference type="Pfam" id="PF04542"/>
    </source>
</evidence>
<keyword evidence="5 6" id="KW-0804">Transcription</keyword>
<dbReference type="PANTHER" id="PTHR43133:SF8">
    <property type="entry name" value="RNA POLYMERASE SIGMA FACTOR HI_1459-RELATED"/>
    <property type="match status" value="1"/>
</dbReference>
<dbReference type="InterPro" id="IPR013324">
    <property type="entry name" value="RNA_pol_sigma_r3/r4-like"/>
</dbReference>
<dbReference type="SUPFAM" id="SSF88946">
    <property type="entry name" value="Sigma2 domain of RNA polymerase sigma factors"/>
    <property type="match status" value="1"/>
</dbReference>
<dbReference type="InterPro" id="IPR036388">
    <property type="entry name" value="WH-like_DNA-bd_sf"/>
</dbReference>
<dbReference type="OrthoDB" id="9811152at2"/>
<dbReference type="Gene3D" id="1.10.1740.10">
    <property type="match status" value="1"/>
</dbReference>
<dbReference type="Gene3D" id="1.10.10.10">
    <property type="entry name" value="Winged helix-like DNA-binding domain superfamily/Winged helix DNA-binding domain"/>
    <property type="match status" value="1"/>
</dbReference>
<evidence type="ECO:0000313" key="8">
    <source>
        <dbReference type="EMBL" id="SHN78475.1"/>
    </source>
</evidence>
<feature type="domain" description="RNA polymerase sigma-70 region 2" evidence="7">
    <location>
        <begin position="29"/>
        <end position="94"/>
    </location>
</feature>
<dbReference type="GO" id="GO:0006352">
    <property type="term" value="P:DNA-templated transcription initiation"/>
    <property type="evidence" value="ECO:0007669"/>
    <property type="project" value="InterPro"/>
</dbReference>
<dbReference type="PANTHER" id="PTHR43133">
    <property type="entry name" value="RNA POLYMERASE ECF-TYPE SIGMA FACTO"/>
    <property type="match status" value="1"/>
</dbReference>
<sequence>MAGPLRFLPHRREAAGPVLSRGEGLREAYTAHGAELYRFALRSLDDRGAAEDVVQETFLRAWRGSERYDPSLSTLRTWLFSIARNVVIDHFRAAAVRPWHRQVVDVTDSDHLAEVTPDASERLLRGWIVEEALRRLGEDHRQALVETYLVDRPYAEVGIPVSTLRSRVFYGLKALRVVMDEMEVTS</sequence>
<dbReference type="InterPro" id="IPR013325">
    <property type="entry name" value="RNA_pol_sigma_r2"/>
</dbReference>
<name>A0A1M7U6D9_9ACTN</name>
<gene>
    <name evidence="8" type="ORF">SAMN05660350_02621</name>
</gene>
<evidence type="ECO:0000256" key="6">
    <source>
        <dbReference type="RuleBase" id="RU000716"/>
    </source>
</evidence>
<dbReference type="EMBL" id="FRDM01000012">
    <property type="protein sequence ID" value="SHN78475.1"/>
    <property type="molecule type" value="Genomic_DNA"/>
</dbReference>
<dbReference type="PROSITE" id="PS01063">
    <property type="entry name" value="SIGMA70_ECF"/>
    <property type="match status" value="1"/>
</dbReference>